<dbReference type="InterPro" id="IPR029068">
    <property type="entry name" value="Glyas_Bleomycin-R_OHBP_Dase"/>
</dbReference>
<feature type="domain" description="VOC" evidence="1">
    <location>
        <begin position="27"/>
        <end position="145"/>
    </location>
</feature>
<dbReference type="PROSITE" id="PS51819">
    <property type="entry name" value="VOC"/>
    <property type="match status" value="2"/>
</dbReference>
<keyword evidence="3" id="KW-1185">Reference proteome</keyword>
<proteinExistence type="predicted"/>
<dbReference type="EC" id="1.13.11.2" evidence="2"/>
<gene>
    <name evidence="2" type="ORF">HNQ61_005542</name>
</gene>
<accession>A0A841H7G2</accession>
<protein>
    <submittedName>
        <fullName evidence="2">Catechol 2,3-dioxygenase</fullName>
        <ecNumber evidence="2">1.13.11.2</ecNumber>
    </submittedName>
</protein>
<evidence type="ECO:0000259" key="1">
    <source>
        <dbReference type="PROSITE" id="PS51819"/>
    </source>
</evidence>
<dbReference type="GO" id="GO:0018577">
    <property type="term" value="F:catechol 2,3-dioxygenase activity"/>
    <property type="evidence" value="ECO:0007669"/>
    <property type="project" value="UniProtKB-EC"/>
</dbReference>
<organism evidence="2 3">
    <name type="scientific">Longimicrobium terrae</name>
    <dbReference type="NCBI Taxonomy" id="1639882"/>
    <lineage>
        <taxon>Bacteria</taxon>
        <taxon>Pseudomonadati</taxon>
        <taxon>Gemmatimonadota</taxon>
        <taxon>Longimicrobiia</taxon>
        <taxon>Longimicrobiales</taxon>
        <taxon>Longimicrobiaceae</taxon>
        <taxon>Longimicrobium</taxon>
    </lineage>
</organism>
<keyword evidence="2" id="KW-0560">Oxidoreductase</keyword>
<dbReference type="AlphaFoldDB" id="A0A841H7G2"/>
<sequence>MTDTMSGTAGAEYGIAPPGFRMPPDLRLGAVRLQVSSLERSLAYYQGVLGMRVLRREPGSAHLGVHDSDAELVELRERAGAAPVPQRGRLGLYHFAILLPDRAALGRFISHLAAIGERAGASDHMVSEALYLQDPDGLGIEVYADRPRSLWRAQNRELVMATEPLNMADLLRAAGGAPWTGMPAGTVMGHVHLHVGDLERGAAFYHAALGLDRVVWSYPSALFLSAGGYHHHLGINTWAGSRAVPAGEGDARLVEWTIVLARNEDAERAADSLRAAGFSPERDGDDWIARDPWGTTLRITIG</sequence>
<dbReference type="InterPro" id="IPR004360">
    <property type="entry name" value="Glyas_Fos-R_dOase_dom"/>
</dbReference>
<feature type="domain" description="VOC" evidence="1">
    <location>
        <begin position="187"/>
        <end position="302"/>
    </location>
</feature>
<dbReference type="Gene3D" id="3.10.180.10">
    <property type="entry name" value="2,3-Dihydroxybiphenyl 1,2-Dioxygenase, domain 1"/>
    <property type="match status" value="2"/>
</dbReference>
<reference evidence="2 3" key="1">
    <citation type="submission" date="2020-08" db="EMBL/GenBank/DDBJ databases">
        <title>Genomic Encyclopedia of Type Strains, Phase IV (KMG-IV): sequencing the most valuable type-strain genomes for metagenomic binning, comparative biology and taxonomic classification.</title>
        <authorList>
            <person name="Goeker M."/>
        </authorList>
    </citation>
    <scope>NUCLEOTIDE SEQUENCE [LARGE SCALE GENOMIC DNA]</scope>
    <source>
        <strain evidence="2 3">DSM 29007</strain>
    </source>
</reference>
<dbReference type="EMBL" id="JACHIA010000031">
    <property type="protein sequence ID" value="MBB6073864.1"/>
    <property type="molecule type" value="Genomic_DNA"/>
</dbReference>
<dbReference type="Pfam" id="PF00903">
    <property type="entry name" value="Glyoxalase"/>
    <property type="match status" value="2"/>
</dbReference>
<name>A0A841H7G2_9BACT</name>
<dbReference type="InterPro" id="IPR037523">
    <property type="entry name" value="VOC_core"/>
</dbReference>
<evidence type="ECO:0000313" key="3">
    <source>
        <dbReference type="Proteomes" id="UP000582837"/>
    </source>
</evidence>
<dbReference type="SUPFAM" id="SSF54593">
    <property type="entry name" value="Glyoxalase/Bleomycin resistance protein/Dihydroxybiphenyl dioxygenase"/>
    <property type="match status" value="2"/>
</dbReference>
<comment type="caution">
    <text evidence="2">The sequence shown here is derived from an EMBL/GenBank/DDBJ whole genome shotgun (WGS) entry which is preliminary data.</text>
</comment>
<dbReference type="PANTHER" id="PTHR43279:SF1">
    <property type="entry name" value="CATECHOL-2,3-DIOXYGENASE"/>
    <property type="match status" value="1"/>
</dbReference>
<evidence type="ECO:0000313" key="2">
    <source>
        <dbReference type="EMBL" id="MBB6073864.1"/>
    </source>
</evidence>
<dbReference type="RefSeq" id="WP_170039026.1">
    <property type="nucleotide sequence ID" value="NZ_JABDTL010000002.1"/>
</dbReference>
<dbReference type="Proteomes" id="UP000582837">
    <property type="component" value="Unassembled WGS sequence"/>
</dbReference>
<dbReference type="PANTHER" id="PTHR43279">
    <property type="entry name" value="CATECHOL-2,3-DIOXYGENASE"/>
    <property type="match status" value="1"/>
</dbReference>
<keyword evidence="2" id="KW-0223">Dioxygenase</keyword>